<dbReference type="Gene3D" id="3.30.70.270">
    <property type="match status" value="1"/>
</dbReference>
<evidence type="ECO:0000313" key="3">
    <source>
        <dbReference type="Proteomes" id="UP001041814"/>
    </source>
</evidence>
<comment type="caution">
    <text evidence="2">The sequence shown here is derived from an EMBL/GenBank/DDBJ whole genome shotgun (WGS) entry which is preliminary data.</text>
</comment>
<dbReference type="Pfam" id="PF00990">
    <property type="entry name" value="GGDEF"/>
    <property type="match status" value="1"/>
</dbReference>
<gene>
    <name evidence="2" type="ORF">CKO43_22395</name>
</gene>
<organism evidence="2 3">
    <name type="scientific">Rubrivivax gelatinosus</name>
    <name type="common">Rhodocyclus gelatinosus</name>
    <name type="synonym">Rhodopseudomonas gelatinosa</name>
    <dbReference type="NCBI Taxonomy" id="28068"/>
    <lineage>
        <taxon>Bacteria</taxon>
        <taxon>Pseudomonadati</taxon>
        <taxon>Pseudomonadota</taxon>
        <taxon>Betaproteobacteria</taxon>
        <taxon>Burkholderiales</taxon>
        <taxon>Sphaerotilaceae</taxon>
        <taxon>Rubrivivax</taxon>
    </lineage>
</organism>
<feature type="domain" description="GGDEF" evidence="1">
    <location>
        <begin position="18"/>
        <end position="57"/>
    </location>
</feature>
<dbReference type="InterPro" id="IPR029787">
    <property type="entry name" value="Nucleotide_cyclase"/>
</dbReference>
<protein>
    <recommendedName>
        <fullName evidence="1">GGDEF domain-containing protein</fullName>
    </recommendedName>
</protein>
<name>A0ABS1DZH6_RUBGE</name>
<dbReference type="Proteomes" id="UP001041814">
    <property type="component" value="Unassembled WGS sequence"/>
</dbReference>
<keyword evidence="3" id="KW-1185">Reference proteome</keyword>
<dbReference type="PANTHER" id="PTHR46663:SF2">
    <property type="entry name" value="GGDEF DOMAIN-CONTAINING PROTEIN"/>
    <property type="match status" value="1"/>
</dbReference>
<reference evidence="2" key="2">
    <citation type="journal article" date="2020" name="Microorganisms">
        <title>Osmotic Adaptation and Compatible Solute Biosynthesis of Phototrophic Bacteria as Revealed from Genome Analyses.</title>
        <authorList>
            <person name="Imhoff J.F."/>
            <person name="Rahn T."/>
            <person name="Kunzel S."/>
            <person name="Keller A."/>
            <person name="Neulinger S.C."/>
        </authorList>
    </citation>
    <scope>NUCLEOTIDE SEQUENCE</scope>
    <source>
        <strain evidence="2">IM 151</strain>
    </source>
</reference>
<dbReference type="EMBL" id="NRRU01000127">
    <property type="protein sequence ID" value="MBK1715507.1"/>
    <property type="molecule type" value="Genomic_DNA"/>
</dbReference>
<evidence type="ECO:0000259" key="1">
    <source>
        <dbReference type="Pfam" id="PF00990"/>
    </source>
</evidence>
<dbReference type="SUPFAM" id="SSF55073">
    <property type="entry name" value="Nucleotide cyclase"/>
    <property type="match status" value="1"/>
</dbReference>
<evidence type="ECO:0000313" key="2">
    <source>
        <dbReference type="EMBL" id="MBK1715507.1"/>
    </source>
</evidence>
<dbReference type="InterPro" id="IPR052163">
    <property type="entry name" value="DGC-Regulatory_Protein"/>
</dbReference>
<dbReference type="InterPro" id="IPR000160">
    <property type="entry name" value="GGDEF_dom"/>
</dbReference>
<proteinExistence type="predicted"/>
<dbReference type="InterPro" id="IPR043128">
    <property type="entry name" value="Rev_trsase/Diguanyl_cyclase"/>
</dbReference>
<dbReference type="PANTHER" id="PTHR46663">
    <property type="entry name" value="DIGUANYLATE CYCLASE DGCT-RELATED"/>
    <property type="match status" value="1"/>
</dbReference>
<sequence length="78" mass="8806">MRDATLRRDHERQLAAAASTDALTGLYTRRAFEDQATQALTRARRSGHGLGLLFLDRHRKRTGCSLQSQGLSHDHEFT</sequence>
<reference evidence="2" key="1">
    <citation type="submission" date="2017-08" db="EMBL/GenBank/DDBJ databases">
        <authorList>
            <person name="Imhoff J.F."/>
            <person name="Rahn T."/>
            <person name="Kuenzel S."/>
            <person name="Neulinger S.C."/>
        </authorList>
    </citation>
    <scope>NUCLEOTIDE SEQUENCE</scope>
    <source>
        <strain evidence="2">IM 151</strain>
    </source>
</reference>
<accession>A0ABS1DZH6</accession>